<feature type="transmembrane region" description="Helical" evidence="5">
    <location>
        <begin position="902"/>
        <end position="926"/>
    </location>
</feature>
<keyword evidence="3 5" id="KW-1133">Transmembrane helix</keyword>
<dbReference type="PANTHER" id="PTHR45902">
    <property type="entry name" value="LATROPHILIN RECEPTOR-LIKE PROTEIN A"/>
    <property type="match status" value="1"/>
</dbReference>
<dbReference type="PROSITE" id="PS50261">
    <property type="entry name" value="G_PROTEIN_RECEP_F2_4"/>
    <property type="match status" value="1"/>
</dbReference>
<evidence type="ECO:0000259" key="7">
    <source>
        <dbReference type="PROSITE" id="PS50261"/>
    </source>
</evidence>
<dbReference type="CDD" id="cd15039">
    <property type="entry name" value="7tmB3_Methuselah-like"/>
    <property type="match status" value="1"/>
</dbReference>
<dbReference type="AlphaFoldDB" id="A0ABD3VT76"/>
<comment type="subcellular location">
    <subcellularLocation>
        <location evidence="1">Membrane</location>
        <topology evidence="1">Multi-pass membrane protein</topology>
    </subcellularLocation>
</comment>
<feature type="signal peptide" evidence="6">
    <location>
        <begin position="1"/>
        <end position="26"/>
    </location>
</feature>
<keyword evidence="4 5" id="KW-0472">Membrane</keyword>
<keyword evidence="2 5" id="KW-0812">Transmembrane</keyword>
<feature type="transmembrane region" description="Helical" evidence="5">
    <location>
        <begin position="877"/>
        <end position="896"/>
    </location>
</feature>
<evidence type="ECO:0000256" key="5">
    <source>
        <dbReference type="SAM" id="Phobius"/>
    </source>
</evidence>
<evidence type="ECO:0000256" key="6">
    <source>
        <dbReference type="SAM" id="SignalP"/>
    </source>
</evidence>
<proteinExistence type="predicted"/>
<dbReference type="EMBL" id="JBJQND010000010">
    <property type="protein sequence ID" value="KAL3864228.1"/>
    <property type="molecule type" value="Genomic_DNA"/>
</dbReference>
<gene>
    <name evidence="8" type="ORF">ACJMK2_005932</name>
</gene>
<dbReference type="Pfam" id="PF00002">
    <property type="entry name" value="7tm_2"/>
    <property type="match status" value="1"/>
</dbReference>
<feature type="domain" description="G-protein coupled receptors family 2 profile 2" evidence="7">
    <location>
        <begin position="678"/>
        <end position="928"/>
    </location>
</feature>
<sequence length="950" mass="109305">MKSPQIIHLLILRLFHVLIYPTIVTDDQLETTQYYINYTEFEESESSELTTVSNTCYLDNIVSKTLTFEDITHVLTGQNTSSFLDTIKDPNVRNKVKTYLFYCPYKDICNFTLGLGNSFAANDSCCETCRCDDACRQDGGCCPDMIANLEEIVPVETKLKCQYSTLFRPPLDSMIADTGYFFIADCPIASDEEIRTGCTRIPDYHNSMLDNLDFSNMTPVTNIRDNLTYRNTFCASCHMIKDDDLIYWDAILRCKSFFTQFSVTMITEHIRSTDCKIDFKPPFNLDYKPEVCHPIISSCNETGKWLHYNEEIEKLCHSAYGSTFNNQFRNVFCMLCNNATTLENPSCPPKRIPPDVSFTALLNFKKKEEKEPEEITQCRGGMIFDPFTQQCRKLYCSSTRILKDGQCVNFWTTADKTTWKISLAFLPLNTCPFVSSDQIVETIDNWFNDLLPEWMPFAYSVCNRAIALKVNYRFNRFLNTDNVNDNYTAYYELADSNVLMFYLRWQLELRGPYELDLVYEMVQHIIKMNITLLLDNTIEMVLLPRLVNIDESWFDHPSDGMDLFFNYMQYNRANDNNTVVTYMNHNYQRCVPLSESLTLSDIIPCTLIELDIQQIDWYLTEYGVYITKLGLHCNMTNFITVVNSVVNESSLRVCTDQYMTLPNVNIINSLKSEIIGVDVILSVVCTSISLVCLLITFLVYLSIPKLQTIPGKNNMLLMLNLFLAQVMYLVFVMSSNFTDWLCKAIGILLHFLWLSTIFWLNICTFHMLKTFIWLRKPEAHRKTSSKLILIYCITVITASVLFVAINIIGSLVISNMTQIGYGLGTCYISSGTMVLYTFALPVGFVVISNLIMFLVVAYHIRSIPVVEKNVKHERNNVIVLIKLSSLTGITWIVGFLHEWTDVSFLSYVFIILSASLGLIIMVSFTFNRRVFNLIRSKFKSGNTYDVNTTL</sequence>
<feature type="transmembrane region" description="Helical" evidence="5">
    <location>
        <begin position="745"/>
        <end position="768"/>
    </location>
</feature>
<dbReference type="Proteomes" id="UP001634394">
    <property type="component" value="Unassembled WGS sequence"/>
</dbReference>
<comment type="caution">
    <text evidence="8">The sequence shown here is derived from an EMBL/GenBank/DDBJ whole genome shotgun (WGS) entry which is preliminary data.</text>
</comment>
<feature type="chain" id="PRO_5044801236" description="G-protein coupled receptors family 2 profile 2 domain-containing protein" evidence="6">
    <location>
        <begin position="27"/>
        <end position="950"/>
    </location>
</feature>
<feature type="transmembrane region" description="Helical" evidence="5">
    <location>
        <begin position="715"/>
        <end position="733"/>
    </location>
</feature>
<dbReference type="InterPro" id="IPR017981">
    <property type="entry name" value="GPCR_2-like_7TM"/>
</dbReference>
<evidence type="ECO:0000256" key="1">
    <source>
        <dbReference type="ARBA" id="ARBA00004141"/>
    </source>
</evidence>
<protein>
    <recommendedName>
        <fullName evidence="7">G-protein coupled receptors family 2 profile 2 domain-containing protein</fullName>
    </recommendedName>
</protein>
<keyword evidence="9" id="KW-1185">Reference proteome</keyword>
<evidence type="ECO:0000256" key="2">
    <source>
        <dbReference type="ARBA" id="ARBA00022692"/>
    </source>
</evidence>
<evidence type="ECO:0000256" key="3">
    <source>
        <dbReference type="ARBA" id="ARBA00022989"/>
    </source>
</evidence>
<name>A0ABD3VT76_SINWO</name>
<evidence type="ECO:0000256" key="4">
    <source>
        <dbReference type="ARBA" id="ARBA00023136"/>
    </source>
</evidence>
<organism evidence="8 9">
    <name type="scientific">Sinanodonta woodiana</name>
    <name type="common">Chinese pond mussel</name>
    <name type="synonym">Anodonta woodiana</name>
    <dbReference type="NCBI Taxonomy" id="1069815"/>
    <lineage>
        <taxon>Eukaryota</taxon>
        <taxon>Metazoa</taxon>
        <taxon>Spiralia</taxon>
        <taxon>Lophotrochozoa</taxon>
        <taxon>Mollusca</taxon>
        <taxon>Bivalvia</taxon>
        <taxon>Autobranchia</taxon>
        <taxon>Heteroconchia</taxon>
        <taxon>Palaeoheterodonta</taxon>
        <taxon>Unionida</taxon>
        <taxon>Unionoidea</taxon>
        <taxon>Unionidae</taxon>
        <taxon>Unioninae</taxon>
        <taxon>Sinanodonta</taxon>
    </lineage>
</organism>
<dbReference type="InterPro" id="IPR053231">
    <property type="entry name" value="GPCR_LN-TM7"/>
</dbReference>
<evidence type="ECO:0000313" key="9">
    <source>
        <dbReference type="Proteomes" id="UP001634394"/>
    </source>
</evidence>
<dbReference type="InterPro" id="IPR000832">
    <property type="entry name" value="GPCR_2_secretin-like"/>
</dbReference>
<feature type="transmembrane region" description="Helical" evidence="5">
    <location>
        <begin position="679"/>
        <end position="703"/>
    </location>
</feature>
<dbReference type="Gene3D" id="1.20.1070.10">
    <property type="entry name" value="Rhodopsin 7-helix transmembrane proteins"/>
    <property type="match status" value="1"/>
</dbReference>
<feature type="transmembrane region" description="Helical" evidence="5">
    <location>
        <begin position="833"/>
        <end position="856"/>
    </location>
</feature>
<dbReference type="GO" id="GO:0016020">
    <property type="term" value="C:membrane"/>
    <property type="evidence" value="ECO:0007669"/>
    <property type="project" value="UniProtKB-SubCell"/>
</dbReference>
<dbReference type="PANTHER" id="PTHR45902:SF1">
    <property type="entry name" value="LATROPHILIN RECEPTOR-LIKE PROTEIN A"/>
    <property type="match status" value="1"/>
</dbReference>
<evidence type="ECO:0000313" key="8">
    <source>
        <dbReference type="EMBL" id="KAL3864228.1"/>
    </source>
</evidence>
<accession>A0ABD3VT76</accession>
<keyword evidence="6" id="KW-0732">Signal</keyword>
<feature type="transmembrane region" description="Helical" evidence="5">
    <location>
        <begin position="788"/>
        <end position="813"/>
    </location>
</feature>
<reference evidence="8 9" key="1">
    <citation type="submission" date="2024-11" db="EMBL/GenBank/DDBJ databases">
        <title>Chromosome-level genome assembly of the freshwater bivalve Anodonta woodiana.</title>
        <authorList>
            <person name="Chen X."/>
        </authorList>
    </citation>
    <scope>NUCLEOTIDE SEQUENCE [LARGE SCALE GENOMIC DNA]</scope>
    <source>
        <strain evidence="8">MN2024</strain>
        <tissue evidence="8">Gills</tissue>
    </source>
</reference>